<organism evidence="5 6">
    <name type="scientific">Pseudolycoriella hygida</name>
    <dbReference type="NCBI Taxonomy" id="35572"/>
    <lineage>
        <taxon>Eukaryota</taxon>
        <taxon>Metazoa</taxon>
        <taxon>Ecdysozoa</taxon>
        <taxon>Arthropoda</taxon>
        <taxon>Hexapoda</taxon>
        <taxon>Insecta</taxon>
        <taxon>Pterygota</taxon>
        <taxon>Neoptera</taxon>
        <taxon>Endopterygota</taxon>
        <taxon>Diptera</taxon>
        <taxon>Nematocera</taxon>
        <taxon>Sciaroidea</taxon>
        <taxon>Sciaridae</taxon>
        <taxon>Pseudolycoriella</taxon>
    </lineage>
</organism>
<dbReference type="PANTHER" id="PTHR43968:SF6">
    <property type="entry name" value="GLUTATHIONE S-TRANSFERASE OMEGA"/>
    <property type="match status" value="1"/>
</dbReference>
<dbReference type="PRINTS" id="PR01625">
    <property type="entry name" value="GSTRNSFRASEO"/>
</dbReference>
<dbReference type="GO" id="GO:0005737">
    <property type="term" value="C:cytoplasm"/>
    <property type="evidence" value="ECO:0007669"/>
    <property type="project" value="InterPro"/>
</dbReference>
<name>A0A9Q0N0T3_9DIPT</name>
<feature type="domain" description="GST C-terminal" evidence="4">
    <location>
        <begin position="143"/>
        <end position="268"/>
    </location>
</feature>
<dbReference type="InterPro" id="IPR040079">
    <property type="entry name" value="Glutathione_S-Trfase"/>
</dbReference>
<evidence type="ECO:0000259" key="4">
    <source>
        <dbReference type="PROSITE" id="PS50405"/>
    </source>
</evidence>
<dbReference type="GO" id="GO:0006749">
    <property type="term" value="P:glutathione metabolic process"/>
    <property type="evidence" value="ECO:0007669"/>
    <property type="project" value="TreeGrafter"/>
</dbReference>
<sequence length="289" mass="33485">MLMFRLYTKRRFSETTNLFSRISNSFFWSEKGAGIAMDTNQHFAKGSSQPSFPNDGQLRLFSMRFCPFAHRVHLVLNAKNIPYHVTYINLTEKPEWYASVNPNGKVPALQLVDEPQQPFLVESMIIAEYLDEKYPDVKLYPTDPLAKAETKLWIERVGPIAGTFYRLVYTVNSDDESDRLLAELNKELTEFETELAKRATPYFAGAKPGIFDYGIWPWFERFGILSSIVGEKYKFDEQFPKLAQWTHLLKEDEAVKKHLLSNFTHTKFSLGRRAGTPDYDLLVKDVEQD</sequence>
<dbReference type="InterPro" id="IPR004045">
    <property type="entry name" value="Glutathione_S-Trfase_N"/>
</dbReference>
<dbReference type="GO" id="GO:0045174">
    <property type="term" value="F:glutathione dehydrogenase (ascorbate) activity"/>
    <property type="evidence" value="ECO:0007669"/>
    <property type="project" value="TreeGrafter"/>
</dbReference>
<evidence type="ECO:0000256" key="1">
    <source>
        <dbReference type="ARBA" id="ARBA00011067"/>
    </source>
</evidence>
<evidence type="ECO:0000259" key="3">
    <source>
        <dbReference type="PROSITE" id="PS50404"/>
    </source>
</evidence>
<dbReference type="SFLD" id="SFLDS00019">
    <property type="entry name" value="Glutathione_Transferase_(cytos"/>
    <property type="match status" value="1"/>
</dbReference>
<dbReference type="Gene3D" id="1.20.1050.10">
    <property type="match status" value="1"/>
</dbReference>
<dbReference type="GO" id="GO:0004364">
    <property type="term" value="F:glutathione transferase activity"/>
    <property type="evidence" value="ECO:0007669"/>
    <property type="project" value="InterPro"/>
</dbReference>
<evidence type="ECO:0000313" key="5">
    <source>
        <dbReference type="EMBL" id="KAJ6641598.1"/>
    </source>
</evidence>
<accession>A0A9Q0N0T3</accession>
<dbReference type="InterPro" id="IPR036249">
    <property type="entry name" value="Thioredoxin-like_sf"/>
</dbReference>
<feature type="domain" description="GST N-terminal" evidence="3">
    <location>
        <begin position="56"/>
        <end position="138"/>
    </location>
</feature>
<comment type="caution">
    <text evidence="5">The sequence shown here is derived from an EMBL/GenBank/DDBJ whole genome shotgun (WGS) entry which is preliminary data.</text>
</comment>
<evidence type="ECO:0000313" key="6">
    <source>
        <dbReference type="Proteomes" id="UP001151699"/>
    </source>
</evidence>
<dbReference type="Gene3D" id="3.40.30.10">
    <property type="entry name" value="Glutaredoxin"/>
    <property type="match status" value="1"/>
</dbReference>
<dbReference type="FunFam" id="3.40.30.10:FF:000123">
    <property type="entry name" value="Glutathione transferase o1"/>
    <property type="match status" value="1"/>
</dbReference>
<comment type="similarity">
    <text evidence="1">Belongs to the GST superfamily. Omega family.</text>
</comment>
<dbReference type="EMBL" id="WJQU01000002">
    <property type="protein sequence ID" value="KAJ6641598.1"/>
    <property type="molecule type" value="Genomic_DNA"/>
</dbReference>
<dbReference type="AlphaFoldDB" id="A0A9Q0N0T3"/>
<dbReference type="PROSITE" id="PS50404">
    <property type="entry name" value="GST_NTER"/>
    <property type="match status" value="1"/>
</dbReference>
<protein>
    <submittedName>
        <fullName evidence="5">Pyrimidodiazepine synthase</fullName>
    </submittedName>
</protein>
<gene>
    <name evidence="5" type="primary">se_1</name>
    <name evidence="5" type="ORF">Bhyg_06538</name>
</gene>
<dbReference type="OrthoDB" id="4951845at2759"/>
<dbReference type="Proteomes" id="UP001151699">
    <property type="component" value="Chromosome B"/>
</dbReference>
<dbReference type="InterPro" id="IPR005442">
    <property type="entry name" value="GST_omega"/>
</dbReference>
<dbReference type="FunFam" id="1.20.1050.10:FF:000009">
    <property type="entry name" value="Glutathione S-transferase omega-1"/>
    <property type="match status" value="1"/>
</dbReference>
<reference evidence="5" key="1">
    <citation type="submission" date="2022-07" db="EMBL/GenBank/DDBJ databases">
        <authorList>
            <person name="Trinca V."/>
            <person name="Uliana J.V.C."/>
            <person name="Torres T.T."/>
            <person name="Ward R.J."/>
            <person name="Monesi N."/>
        </authorList>
    </citation>
    <scope>NUCLEOTIDE SEQUENCE</scope>
    <source>
        <strain evidence="5">HSMRA1968</strain>
        <tissue evidence="5">Whole embryos</tissue>
    </source>
</reference>
<keyword evidence="2" id="KW-0560">Oxidoreductase</keyword>
<dbReference type="SFLD" id="SFLDG00358">
    <property type="entry name" value="Main_(cytGST)"/>
    <property type="match status" value="1"/>
</dbReference>
<dbReference type="PANTHER" id="PTHR43968">
    <property type="match status" value="1"/>
</dbReference>
<proteinExistence type="inferred from homology"/>
<dbReference type="SUPFAM" id="SSF52833">
    <property type="entry name" value="Thioredoxin-like"/>
    <property type="match status" value="1"/>
</dbReference>
<dbReference type="Pfam" id="PF13417">
    <property type="entry name" value="GST_N_3"/>
    <property type="match status" value="1"/>
</dbReference>
<dbReference type="SUPFAM" id="SSF47616">
    <property type="entry name" value="GST C-terminal domain-like"/>
    <property type="match status" value="1"/>
</dbReference>
<dbReference type="InterPro" id="IPR010987">
    <property type="entry name" value="Glutathione-S-Trfase_C-like"/>
</dbReference>
<dbReference type="Pfam" id="PF13410">
    <property type="entry name" value="GST_C_2"/>
    <property type="match status" value="1"/>
</dbReference>
<dbReference type="PROSITE" id="PS50405">
    <property type="entry name" value="GST_CTER"/>
    <property type="match status" value="1"/>
</dbReference>
<dbReference type="InterPro" id="IPR036282">
    <property type="entry name" value="Glutathione-S-Trfase_C_sf"/>
</dbReference>
<dbReference type="InterPro" id="IPR050983">
    <property type="entry name" value="GST_Omega/HSP26"/>
</dbReference>
<evidence type="ECO:0000256" key="2">
    <source>
        <dbReference type="ARBA" id="ARBA00023002"/>
    </source>
</evidence>
<keyword evidence="6" id="KW-1185">Reference proteome</keyword>